<dbReference type="EMBL" id="HBUF01355484">
    <property type="protein sequence ID" value="CAG6717144.1"/>
    <property type="molecule type" value="Transcribed_RNA"/>
</dbReference>
<dbReference type="Pfam" id="PF10248">
    <property type="entry name" value="Mlf1IP"/>
    <property type="match status" value="1"/>
</dbReference>
<keyword evidence="6" id="KW-0472">Membrane</keyword>
<feature type="compositionally biased region" description="Low complexity" evidence="5">
    <location>
        <begin position="294"/>
        <end position="305"/>
    </location>
</feature>
<dbReference type="EMBL" id="HBUF01098576">
    <property type="protein sequence ID" value="CAG6637483.1"/>
    <property type="molecule type" value="Transcribed_RNA"/>
</dbReference>
<keyword evidence="4" id="KW-0597">Phosphoprotein</keyword>
<comment type="subcellular location">
    <subcellularLocation>
        <location evidence="1">Cytoplasm</location>
    </subcellularLocation>
</comment>
<name>A0A8D9BTM1_9HEMI</name>
<dbReference type="GO" id="GO:0005737">
    <property type="term" value="C:cytoplasm"/>
    <property type="evidence" value="ECO:0007669"/>
    <property type="project" value="UniProtKB-SubCell"/>
</dbReference>
<feature type="compositionally biased region" description="Polar residues" evidence="5">
    <location>
        <begin position="230"/>
        <end position="241"/>
    </location>
</feature>
<dbReference type="InterPro" id="IPR019376">
    <property type="entry name" value="Myeloid_leukemia_factor"/>
</dbReference>
<feature type="transmembrane region" description="Helical" evidence="6">
    <location>
        <begin position="40"/>
        <end position="67"/>
    </location>
</feature>
<dbReference type="AlphaFoldDB" id="A0A8D9BTM1"/>
<comment type="similarity">
    <text evidence="2">Belongs to the MLF family.</text>
</comment>
<dbReference type="PANTHER" id="PTHR13105">
    <property type="entry name" value="MYELOID LEUKEMIA FACTOR"/>
    <property type="match status" value="1"/>
</dbReference>
<evidence type="ECO:0000256" key="3">
    <source>
        <dbReference type="ARBA" id="ARBA00022490"/>
    </source>
</evidence>
<feature type="compositionally biased region" description="Polar residues" evidence="5">
    <location>
        <begin position="205"/>
        <end position="216"/>
    </location>
</feature>
<evidence type="ECO:0000256" key="6">
    <source>
        <dbReference type="SAM" id="Phobius"/>
    </source>
</evidence>
<evidence type="ECO:0000256" key="2">
    <source>
        <dbReference type="ARBA" id="ARBA00008332"/>
    </source>
</evidence>
<sequence length="335" mass="36970">MFGSLMRFGDGDENDDIFGAQMQNMNHMMNSMNSMFANPFGMMGGMGMGGMGMGAMSMGGMGMGGFMPPMMPQMPNMNQLMSQMQSNGNCHSYSSSTVMSMTNGPDGRPQVYQATSSTRSAPGGIKETKKAVCDSRTGVKKLAIGHAIGDKAHIIEREQNMRSGEQEERQDYINLDEEESDAFNQEWQQKARQAQLLQHSIDYPQQSSQGRHQQIRGSPEQPMLALPDCNGSTGSGSNSRQHTTPSHSHHRPSHSSRHPHAAHPYQLPSGHRQAPQAMNYSRKNRDHVVGGGEKQQQQAWQQEEQISGEEERTSNAAPVPEREESPEGEKERTGE</sequence>
<proteinExistence type="inferred from homology"/>
<feature type="compositionally biased region" description="Basic and acidic residues" evidence="5">
    <location>
        <begin position="320"/>
        <end position="335"/>
    </location>
</feature>
<feature type="compositionally biased region" description="Basic residues" evidence="5">
    <location>
        <begin position="247"/>
        <end position="261"/>
    </location>
</feature>
<organism evidence="7">
    <name type="scientific">Cacopsylla melanoneura</name>
    <dbReference type="NCBI Taxonomy" id="428564"/>
    <lineage>
        <taxon>Eukaryota</taxon>
        <taxon>Metazoa</taxon>
        <taxon>Ecdysozoa</taxon>
        <taxon>Arthropoda</taxon>
        <taxon>Hexapoda</taxon>
        <taxon>Insecta</taxon>
        <taxon>Pterygota</taxon>
        <taxon>Neoptera</taxon>
        <taxon>Paraneoptera</taxon>
        <taxon>Hemiptera</taxon>
        <taxon>Sternorrhyncha</taxon>
        <taxon>Psylloidea</taxon>
        <taxon>Psyllidae</taxon>
        <taxon>Psyllinae</taxon>
        <taxon>Cacopsylla</taxon>
    </lineage>
</organism>
<keyword evidence="6" id="KW-0812">Transmembrane</keyword>
<keyword evidence="6" id="KW-1133">Transmembrane helix</keyword>
<evidence type="ECO:0000256" key="1">
    <source>
        <dbReference type="ARBA" id="ARBA00004496"/>
    </source>
</evidence>
<evidence type="ECO:0000256" key="5">
    <source>
        <dbReference type="SAM" id="MobiDB-lite"/>
    </source>
</evidence>
<reference evidence="7" key="1">
    <citation type="submission" date="2021-05" db="EMBL/GenBank/DDBJ databases">
        <authorList>
            <person name="Alioto T."/>
            <person name="Alioto T."/>
            <person name="Gomez Garrido J."/>
        </authorList>
    </citation>
    <scope>NUCLEOTIDE SEQUENCE</scope>
</reference>
<dbReference type="EMBL" id="HBUF01662707">
    <property type="protein sequence ID" value="CAG6789011.1"/>
    <property type="molecule type" value="Transcribed_RNA"/>
</dbReference>
<protein>
    <submittedName>
        <fullName evidence="7">Myeloid leukemia factor</fullName>
    </submittedName>
</protein>
<feature type="region of interest" description="Disordered" evidence="5">
    <location>
        <begin position="205"/>
        <end position="335"/>
    </location>
</feature>
<keyword evidence="3" id="KW-0963">Cytoplasm</keyword>
<evidence type="ECO:0000256" key="4">
    <source>
        <dbReference type="ARBA" id="ARBA00022553"/>
    </source>
</evidence>
<dbReference type="EMBL" id="HBUF01662706">
    <property type="protein sequence ID" value="CAG6789009.1"/>
    <property type="molecule type" value="Transcribed_RNA"/>
</dbReference>
<evidence type="ECO:0000313" key="7">
    <source>
        <dbReference type="EMBL" id="CAG6789009.1"/>
    </source>
</evidence>
<accession>A0A8D9BTM1</accession>